<feature type="transmembrane region" description="Helical" evidence="5">
    <location>
        <begin position="119"/>
        <end position="137"/>
    </location>
</feature>
<dbReference type="GO" id="GO:0140284">
    <property type="term" value="C:endoplasmic reticulum-endosome membrane contact site"/>
    <property type="evidence" value="ECO:0007669"/>
    <property type="project" value="TreeGrafter"/>
</dbReference>
<dbReference type="PANTHER" id="PTHR46121:SF4">
    <property type="entry name" value="STEROIDOGENIC ACUTE REGULATORY PROTEIN-LIKE"/>
    <property type="match status" value="1"/>
</dbReference>
<evidence type="ECO:0000313" key="8">
    <source>
        <dbReference type="Proteomes" id="UP000827092"/>
    </source>
</evidence>
<evidence type="ECO:0000256" key="1">
    <source>
        <dbReference type="ARBA" id="ARBA00004141"/>
    </source>
</evidence>
<gene>
    <name evidence="7" type="ORF">JTE90_028765</name>
</gene>
<proteinExistence type="predicted"/>
<organism evidence="7 8">
    <name type="scientific">Oedothorax gibbosus</name>
    <dbReference type="NCBI Taxonomy" id="931172"/>
    <lineage>
        <taxon>Eukaryota</taxon>
        <taxon>Metazoa</taxon>
        <taxon>Ecdysozoa</taxon>
        <taxon>Arthropoda</taxon>
        <taxon>Chelicerata</taxon>
        <taxon>Arachnida</taxon>
        <taxon>Araneae</taxon>
        <taxon>Araneomorphae</taxon>
        <taxon>Entelegynae</taxon>
        <taxon>Araneoidea</taxon>
        <taxon>Linyphiidae</taxon>
        <taxon>Erigoninae</taxon>
        <taxon>Oedothorax</taxon>
    </lineage>
</organism>
<comment type="subcellular location">
    <subcellularLocation>
        <location evidence="1">Membrane</location>
        <topology evidence="1">Multi-pass membrane protein</topology>
    </subcellularLocation>
</comment>
<name>A0AAV6VYH7_9ARAC</name>
<sequence length="226" mass="25320">MEGVSVEGRMSMSRRFFTLLTVFDVLFTFLIWIICTVVSGEKAINIAFKNEVINYTIGTSMFDVVVLAVARLLLIALFYVFIRISHWWLIAVTTTGTTIFIIAKVFLYEWAHSHSTTASVVLLLCSFILSWGEAWFLDFRVFPSESKALEFLARYDEERAPVLAHPNLSRSQSDDGSAFYSPPGSDGEDNGKDHDGSTVSEVEWLSPKNSKELPSNSNLEQLPGTS</sequence>
<keyword evidence="8" id="KW-1185">Reference proteome</keyword>
<dbReference type="GO" id="GO:0005765">
    <property type="term" value="C:lysosomal membrane"/>
    <property type="evidence" value="ECO:0007669"/>
    <property type="project" value="TreeGrafter"/>
</dbReference>
<feature type="transmembrane region" description="Helical" evidence="5">
    <location>
        <begin position="60"/>
        <end position="80"/>
    </location>
</feature>
<feature type="region of interest" description="Disordered" evidence="4">
    <location>
        <begin position="166"/>
        <end position="226"/>
    </location>
</feature>
<evidence type="ECO:0000313" key="7">
    <source>
        <dbReference type="EMBL" id="KAG8201095.1"/>
    </source>
</evidence>
<dbReference type="PROSITE" id="PS51439">
    <property type="entry name" value="MENTAL"/>
    <property type="match status" value="1"/>
</dbReference>
<feature type="transmembrane region" description="Helical" evidence="5">
    <location>
        <begin position="87"/>
        <end position="107"/>
    </location>
</feature>
<evidence type="ECO:0000256" key="2">
    <source>
        <dbReference type="ARBA" id="ARBA00022692"/>
    </source>
</evidence>
<evidence type="ECO:0000256" key="3">
    <source>
        <dbReference type="ARBA" id="ARBA00023136"/>
    </source>
</evidence>
<protein>
    <recommendedName>
        <fullName evidence="6">MENTAL domain-containing protein</fullName>
    </recommendedName>
</protein>
<dbReference type="PANTHER" id="PTHR46121">
    <property type="entry name" value="STEROIDOGENIC ACUTE REGULATORY PROTEIN-LIKE"/>
    <property type="match status" value="1"/>
</dbReference>
<evidence type="ECO:0000256" key="5">
    <source>
        <dbReference type="SAM" id="Phobius"/>
    </source>
</evidence>
<feature type="domain" description="MENTAL" evidence="6">
    <location>
        <begin position="10"/>
        <end position="189"/>
    </location>
</feature>
<feature type="transmembrane region" description="Helical" evidence="5">
    <location>
        <begin position="16"/>
        <end position="40"/>
    </location>
</feature>
<reference evidence="7 8" key="1">
    <citation type="journal article" date="2022" name="Nat. Ecol. Evol.">
        <title>A masculinizing supergene underlies an exaggerated male reproductive morph in a spider.</title>
        <authorList>
            <person name="Hendrickx F."/>
            <person name="De Corte Z."/>
            <person name="Sonet G."/>
            <person name="Van Belleghem S.M."/>
            <person name="Kostlbacher S."/>
            <person name="Vangestel C."/>
        </authorList>
    </citation>
    <scope>NUCLEOTIDE SEQUENCE [LARGE SCALE GENOMIC DNA]</scope>
    <source>
        <strain evidence="7">W744_W776</strain>
    </source>
</reference>
<dbReference type="Proteomes" id="UP000827092">
    <property type="component" value="Unassembled WGS sequence"/>
</dbReference>
<accession>A0AAV6VYH7</accession>
<feature type="compositionally biased region" description="Polar residues" evidence="4">
    <location>
        <begin position="212"/>
        <end position="226"/>
    </location>
</feature>
<dbReference type="Pfam" id="PF10457">
    <property type="entry name" value="MENTAL"/>
    <property type="match status" value="1"/>
</dbReference>
<dbReference type="InterPro" id="IPR051869">
    <property type="entry name" value="STARD3"/>
</dbReference>
<dbReference type="GO" id="GO:0099044">
    <property type="term" value="P:vesicle tethering to endoplasmic reticulum"/>
    <property type="evidence" value="ECO:0007669"/>
    <property type="project" value="TreeGrafter"/>
</dbReference>
<dbReference type="EMBL" id="JAFNEN010000008">
    <property type="protein sequence ID" value="KAG8201095.1"/>
    <property type="molecule type" value="Genomic_DNA"/>
</dbReference>
<keyword evidence="5" id="KW-1133">Transmembrane helix</keyword>
<comment type="caution">
    <text evidence="7">The sequence shown here is derived from an EMBL/GenBank/DDBJ whole genome shotgun (WGS) entry which is preliminary data.</text>
</comment>
<dbReference type="GO" id="GO:0031902">
    <property type="term" value="C:late endosome membrane"/>
    <property type="evidence" value="ECO:0007669"/>
    <property type="project" value="TreeGrafter"/>
</dbReference>
<evidence type="ECO:0000259" key="6">
    <source>
        <dbReference type="PROSITE" id="PS51439"/>
    </source>
</evidence>
<keyword evidence="3 5" id="KW-0472">Membrane</keyword>
<dbReference type="GO" id="GO:0005789">
    <property type="term" value="C:endoplasmic reticulum membrane"/>
    <property type="evidence" value="ECO:0007669"/>
    <property type="project" value="TreeGrafter"/>
</dbReference>
<keyword evidence="2 5" id="KW-0812">Transmembrane</keyword>
<dbReference type="AlphaFoldDB" id="A0AAV6VYH7"/>
<evidence type="ECO:0000256" key="4">
    <source>
        <dbReference type="SAM" id="MobiDB-lite"/>
    </source>
</evidence>
<dbReference type="InterPro" id="IPR019498">
    <property type="entry name" value="MENTAL"/>
</dbReference>